<comment type="subcellular location">
    <subcellularLocation>
        <location evidence="1">Secreted</location>
    </subcellularLocation>
</comment>
<dbReference type="InterPro" id="IPR006766">
    <property type="entry name" value="EXORDIUM-like"/>
</dbReference>
<dbReference type="EMBL" id="JBJQOH010000003">
    <property type="protein sequence ID" value="KAL3694472.1"/>
    <property type="molecule type" value="Genomic_DNA"/>
</dbReference>
<evidence type="ECO:0000313" key="5">
    <source>
        <dbReference type="EMBL" id="KAL3694472.1"/>
    </source>
</evidence>
<evidence type="ECO:0000256" key="1">
    <source>
        <dbReference type="ARBA" id="ARBA00004613"/>
    </source>
</evidence>
<evidence type="ECO:0000313" key="6">
    <source>
        <dbReference type="Proteomes" id="UP001633002"/>
    </source>
</evidence>
<evidence type="ECO:0000256" key="3">
    <source>
        <dbReference type="ARBA" id="ARBA00022729"/>
    </source>
</evidence>
<protein>
    <recommendedName>
        <fullName evidence="7">Protein EXORDIUM-like</fullName>
    </recommendedName>
</protein>
<dbReference type="GO" id="GO:0005576">
    <property type="term" value="C:extracellular region"/>
    <property type="evidence" value="ECO:0007669"/>
    <property type="project" value="UniProtKB-SubCell"/>
</dbReference>
<name>A0ABD3HSF5_9MARC</name>
<sequence>MAVWSSQQELTERFVYEAQEHHGEKFDNYSLGASLNQSDIQRLVEESLGSFGASSRSMYFVLTSEDVLVERFCLNVCGIHFYTFPSDATNDQMVPYAWIGNPKKQCPEFCAWPYAPGGWFKEGLIPPNGDAGIDGMIITVANLLAALGMSPYGNGYFREEGAAATGVCQGIYGVKAIPGYPGKLLLDKATNASFNVYGFDDSKFLLPFMWDPATQQCALQA</sequence>
<dbReference type="AlphaFoldDB" id="A0ABD3HSF5"/>
<accession>A0ABD3HSF5</accession>
<dbReference type="Proteomes" id="UP001633002">
    <property type="component" value="Unassembled WGS sequence"/>
</dbReference>
<comment type="caution">
    <text evidence="5">The sequence shown here is derived from an EMBL/GenBank/DDBJ whole genome shotgun (WGS) entry which is preliminary data.</text>
</comment>
<reference evidence="5 6" key="1">
    <citation type="submission" date="2024-09" db="EMBL/GenBank/DDBJ databases">
        <title>Chromosome-scale assembly of Riccia sorocarpa.</title>
        <authorList>
            <person name="Paukszto L."/>
        </authorList>
    </citation>
    <scope>NUCLEOTIDE SEQUENCE [LARGE SCALE GENOMIC DNA]</scope>
    <source>
        <strain evidence="5">LP-2024</strain>
        <tissue evidence="5">Aerial parts of the thallus</tissue>
    </source>
</reference>
<keyword evidence="3" id="KW-0732">Signal</keyword>
<evidence type="ECO:0000256" key="4">
    <source>
        <dbReference type="ARBA" id="ARBA00023591"/>
    </source>
</evidence>
<gene>
    <name evidence="5" type="ORF">R1sor_008123</name>
</gene>
<keyword evidence="6" id="KW-1185">Reference proteome</keyword>
<comment type="similarity">
    <text evidence="4">Belongs to the EXORDIUM family.</text>
</comment>
<evidence type="ECO:0008006" key="7">
    <source>
        <dbReference type="Google" id="ProtNLM"/>
    </source>
</evidence>
<organism evidence="5 6">
    <name type="scientific">Riccia sorocarpa</name>
    <dbReference type="NCBI Taxonomy" id="122646"/>
    <lineage>
        <taxon>Eukaryota</taxon>
        <taxon>Viridiplantae</taxon>
        <taxon>Streptophyta</taxon>
        <taxon>Embryophyta</taxon>
        <taxon>Marchantiophyta</taxon>
        <taxon>Marchantiopsida</taxon>
        <taxon>Marchantiidae</taxon>
        <taxon>Marchantiales</taxon>
        <taxon>Ricciaceae</taxon>
        <taxon>Riccia</taxon>
    </lineage>
</organism>
<evidence type="ECO:0000256" key="2">
    <source>
        <dbReference type="ARBA" id="ARBA00022525"/>
    </source>
</evidence>
<keyword evidence="2" id="KW-0964">Secreted</keyword>
<proteinExistence type="inferred from homology"/>
<dbReference type="Pfam" id="PF04674">
    <property type="entry name" value="Phi_1"/>
    <property type="match status" value="1"/>
</dbReference>
<dbReference type="PANTHER" id="PTHR31279:SF79">
    <property type="entry name" value="PROTEIN EXORDIUM-LIKE 2"/>
    <property type="match status" value="1"/>
</dbReference>
<dbReference type="PANTHER" id="PTHR31279">
    <property type="entry name" value="PROTEIN EXORDIUM-LIKE 5"/>
    <property type="match status" value="1"/>
</dbReference>